<accession>A0A834NMU5</accession>
<keyword evidence="5 11" id="KW-0812">Transmembrane</keyword>
<feature type="transmembrane region" description="Helical" evidence="13">
    <location>
        <begin position="407"/>
        <end position="427"/>
    </location>
</feature>
<keyword evidence="10 11" id="KW-0472">Membrane</keyword>
<feature type="transmembrane region" description="Helical" evidence="13">
    <location>
        <begin position="350"/>
        <end position="371"/>
    </location>
</feature>
<dbReference type="PROSITE" id="PS51846">
    <property type="entry name" value="CNNM"/>
    <property type="match status" value="1"/>
</dbReference>
<dbReference type="FunFam" id="3.10.580.10:FF:000001">
    <property type="entry name" value="Putative metal transporter CNNM3 isoform 2"/>
    <property type="match status" value="1"/>
</dbReference>
<gene>
    <name evidence="15" type="ORF">HZH68_002708</name>
</gene>
<evidence type="ECO:0000256" key="12">
    <source>
        <dbReference type="SAM" id="MobiDB-lite"/>
    </source>
</evidence>
<evidence type="ECO:0000256" key="4">
    <source>
        <dbReference type="ARBA" id="ARBA00022475"/>
    </source>
</evidence>
<dbReference type="Pfam" id="PF01595">
    <property type="entry name" value="CNNM"/>
    <property type="match status" value="1"/>
</dbReference>
<keyword evidence="3" id="KW-0813">Transport</keyword>
<dbReference type="InterPro" id="IPR045095">
    <property type="entry name" value="ACDP"/>
</dbReference>
<dbReference type="PANTHER" id="PTHR12064">
    <property type="entry name" value="METAL TRANSPORTER CNNM"/>
    <property type="match status" value="1"/>
</dbReference>
<comment type="caution">
    <text evidence="15">The sequence shown here is derived from an EMBL/GenBank/DDBJ whole genome shotgun (WGS) entry which is preliminary data.</text>
</comment>
<evidence type="ECO:0000256" key="5">
    <source>
        <dbReference type="ARBA" id="ARBA00022692"/>
    </source>
</evidence>
<keyword evidence="8" id="KW-0406">Ion transport</keyword>
<dbReference type="Pfam" id="PF25562">
    <property type="entry name" value="CNBH_CNNM2_C"/>
    <property type="match status" value="2"/>
</dbReference>
<organism evidence="15 16">
    <name type="scientific">Vespula germanica</name>
    <name type="common">German yellow jacket</name>
    <name type="synonym">Paravespula germanica</name>
    <dbReference type="NCBI Taxonomy" id="30212"/>
    <lineage>
        <taxon>Eukaryota</taxon>
        <taxon>Metazoa</taxon>
        <taxon>Ecdysozoa</taxon>
        <taxon>Arthropoda</taxon>
        <taxon>Hexapoda</taxon>
        <taxon>Insecta</taxon>
        <taxon>Pterygota</taxon>
        <taxon>Neoptera</taxon>
        <taxon>Endopterygota</taxon>
        <taxon>Hymenoptera</taxon>
        <taxon>Apocrita</taxon>
        <taxon>Aculeata</taxon>
        <taxon>Vespoidea</taxon>
        <taxon>Vespidae</taxon>
        <taxon>Vespinae</taxon>
        <taxon>Vespula</taxon>
    </lineage>
</organism>
<feature type="domain" description="CNNM transmembrane" evidence="14">
    <location>
        <begin position="288"/>
        <end position="467"/>
    </location>
</feature>
<dbReference type="EMBL" id="JACSDZ010000002">
    <property type="protein sequence ID" value="KAF7414219.1"/>
    <property type="molecule type" value="Genomic_DNA"/>
</dbReference>
<evidence type="ECO:0000313" key="15">
    <source>
        <dbReference type="EMBL" id="KAF7414219.1"/>
    </source>
</evidence>
<dbReference type="InterPro" id="IPR002550">
    <property type="entry name" value="CNNM"/>
</dbReference>
<evidence type="ECO:0000256" key="9">
    <source>
        <dbReference type="ARBA" id="ARBA00023122"/>
    </source>
</evidence>
<evidence type="ECO:0000313" key="16">
    <source>
        <dbReference type="Proteomes" id="UP000617340"/>
    </source>
</evidence>
<dbReference type="CDD" id="cd04590">
    <property type="entry name" value="CBS_pair_CorC_HlyC_assoc"/>
    <property type="match status" value="1"/>
</dbReference>
<keyword evidence="16" id="KW-1185">Reference proteome</keyword>
<dbReference type="GO" id="GO:0006811">
    <property type="term" value="P:monoatomic ion transport"/>
    <property type="evidence" value="ECO:0007669"/>
    <property type="project" value="UniProtKB-KW"/>
</dbReference>
<feature type="transmembrane region" description="Helical" evidence="13">
    <location>
        <begin position="377"/>
        <end position="395"/>
    </location>
</feature>
<dbReference type="AlphaFoldDB" id="A0A834NMU5"/>
<feature type="compositionally biased region" description="Polar residues" evidence="12">
    <location>
        <begin position="815"/>
        <end position="826"/>
    </location>
</feature>
<dbReference type="SUPFAM" id="SSF54631">
    <property type="entry name" value="CBS-domain pair"/>
    <property type="match status" value="1"/>
</dbReference>
<evidence type="ECO:0000256" key="3">
    <source>
        <dbReference type="ARBA" id="ARBA00022448"/>
    </source>
</evidence>
<feature type="region of interest" description="Disordered" evidence="12">
    <location>
        <begin position="889"/>
        <end position="909"/>
    </location>
</feature>
<evidence type="ECO:0000256" key="2">
    <source>
        <dbReference type="ARBA" id="ARBA00010484"/>
    </source>
</evidence>
<proteinExistence type="inferred from homology"/>
<evidence type="ECO:0000256" key="11">
    <source>
        <dbReference type="PROSITE-ProRule" id="PRU01193"/>
    </source>
</evidence>
<keyword evidence="7 11" id="KW-1133">Transmembrane helix</keyword>
<comment type="subcellular location">
    <subcellularLocation>
        <location evidence="1">Cell membrane</location>
        <topology evidence="1">Multi-pass membrane protein</topology>
    </subcellularLocation>
</comment>
<evidence type="ECO:0000256" key="1">
    <source>
        <dbReference type="ARBA" id="ARBA00004651"/>
    </source>
</evidence>
<reference evidence="15" key="1">
    <citation type="journal article" date="2020" name="G3 (Bethesda)">
        <title>High-Quality Assemblies for Three Invasive Social Wasps from the &lt;i&gt;Vespula&lt;/i&gt; Genus.</title>
        <authorList>
            <person name="Harrop T.W.R."/>
            <person name="Guhlin J."/>
            <person name="McLaughlin G.M."/>
            <person name="Permina E."/>
            <person name="Stockwell P."/>
            <person name="Gilligan J."/>
            <person name="Le Lec M.F."/>
            <person name="Gruber M.A.M."/>
            <person name="Quinn O."/>
            <person name="Lovegrove M."/>
            <person name="Duncan E.J."/>
            <person name="Remnant E.J."/>
            <person name="Van Eeckhoven J."/>
            <person name="Graham B."/>
            <person name="Knapp R.A."/>
            <person name="Langford K.W."/>
            <person name="Kronenberg Z."/>
            <person name="Press M.O."/>
            <person name="Eacker S.M."/>
            <person name="Wilson-Rankin E.E."/>
            <person name="Purcell J."/>
            <person name="Lester P.J."/>
            <person name="Dearden P.K."/>
        </authorList>
    </citation>
    <scope>NUCLEOTIDE SEQUENCE</scope>
    <source>
        <strain evidence="15">Linc-1</strain>
    </source>
</reference>
<evidence type="ECO:0000256" key="13">
    <source>
        <dbReference type="SAM" id="Phobius"/>
    </source>
</evidence>
<dbReference type="InterPro" id="IPR046342">
    <property type="entry name" value="CBS_dom_sf"/>
</dbReference>
<keyword evidence="6" id="KW-0677">Repeat</keyword>
<dbReference type="GO" id="GO:0022857">
    <property type="term" value="F:transmembrane transporter activity"/>
    <property type="evidence" value="ECO:0007669"/>
    <property type="project" value="TreeGrafter"/>
</dbReference>
<sequence>MRGADSKVIRLTRGNTLTDVVSPLSNPNVTAVSVLNLRDSFFHETPSFRSEYLIELYGTGLESNLSLHWSDDGSDCERNNVLKNIWISMSGDRAIYTFSELPDFKVNTVYFCLKNGERWTNLGSNFTVNLPSRSQKYFRTRRANSHVPDIDENENVPSTQVRTNIYIEGLRVELADKDPSYTEEGIPEILAGTKAVIRLFGSGITEGTLITFTDIPQERDSICDKIKSNEFQVKNVEKNTATIDVVLPLGSPFFICAKPPMYEDGQSDYVPFKHQGIASWNMIRTYEKMLPLWLTILIILLCLSFSALFSGLNLGLMAMDRTELKILCNTGTEKEKQYARTIQPVRNHGNYLLCSILFSNVLVNSLFTILLDDLTSGLVAVICSTLAIVIFGEISPQAICSRHGLCVGAKTIYITKLTMIITFPLSYPISKILDVFLGEEIGNVYNRERLKELVKVTTGYNDLEKDEVNIIAGALELRKKTVADVMTRIEDVYMLNYNAILDFETVSEIMKSGYSRIPVYEGTRTNIITMLYIKDLAFVDPDDNMPLKTLCQFYQNPCNFVFEDVTLDIMFKQFKEGHKGHMAFVQTVNNKGEGDPFYEVIGLVTLEDVIEELIQAEIIDETDVFTDNRSKRKRQARTKMQDFTVFAEKKENQRIHISPQLTLAMFQYLSTTVDAFKPDTISETILRRLLKQDIIYHIKVKTPESPTNGNPQNLGSIQSINLDSILRYTFIPDYTVRAVTEVFYVKVKRSLYLAAKRATLLERSQKDPLPSQDQFDDEVEKLLHSLDEDDRSVPESPVLPKDKEIEASKEKEVKSQSPIRSATAPTSPLPVSASPVTNSKFVSSHSDHNGKIKNSPIKAQNTATPTGMGKLNLDSDVHISQSEAVRLLSGKKSLDDEERTTLLVKQDRS</sequence>
<name>A0A834NMU5_VESGE</name>
<evidence type="ECO:0000256" key="7">
    <source>
        <dbReference type="ARBA" id="ARBA00022989"/>
    </source>
</evidence>
<dbReference type="Proteomes" id="UP000617340">
    <property type="component" value="Unassembled WGS sequence"/>
</dbReference>
<dbReference type="GO" id="GO:0010960">
    <property type="term" value="P:magnesium ion homeostasis"/>
    <property type="evidence" value="ECO:0007669"/>
    <property type="project" value="InterPro"/>
</dbReference>
<evidence type="ECO:0000256" key="6">
    <source>
        <dbReference type="ARBA" id="ARBA00022737"/>
    </source>
</evidence>
<feature type="transmembrane region" description="Helical" evidence="13">
    <location>
        <begin position="292"/>
        <end position="316"/>
    </location>
</feature>
<dbReference type="PANTHER" id="PTHR12064:SF94">
    <property type="entry name" value="UNEXTENDED PROTEIN"/>
    <property type="match status" value="1"/>
</dbReference>
<keyword evidence="9" id="KW-0129">CBS domain</keyword>
<protein>
    <recommendedName>
        <fullName evidence="14">CNNM transmembrane domain-containing protein</fullName>
    </recommendedName>
</protein>
<dbReference type="InterPro" id="IPR044751">
    <property type="entry name" value="Ion_transp-like_CBS"/>
</dbReference>
<evidence type="ECO:0000256" key="10">
    <source>
        <dbReference type="ARBA" id="ARBA00023136"/>
    </source>
</evidence>
<feature type="compositionally biased region" description="Basic and acidic residues" evidence="12">
    <location>
        <begin position="800"/>
        <end position="814"/>
    </location>
</feature>
<feature type="compositionally biased region" description="Polar residues" evidence="12">
    <location>
        <begin position="834"/>
        <end position="844"/>
    </location>
</feature>
<evidence type="ECO:0000256" key="8">
    <source>
        <dbReference type="ARBA" id="ARBA00023065"/>
    </source>
</evidence>
<dbReference type="GO" id="GO:0005886">
    <property type="term" value="C:plasma membrane"/>
    <property type="evidence" value="ECO:0007669"/>
    <property type="project" value="UniProtKB-SubCell"/>
</dbReference>
<feature type="region of interest" description="Disordered" evidence="12">
    <location>
        <begin position="785"/>
        <end position="875"/>
    </location>
</feature>
<evidence type="ECO:0000259" key="14">
    <source>
        <dbReference type="PROSITE" id="PS51846"/>
    </source>
</evidence>
<dbReference type="Gene3D" id="3.10.580.10">
    <property type="entry name" value="CBS-domain"/>
    <property type="match status" value="1"/>
</dbReference>
<comment type="similarity">
    <text evidence="2">Belongs to the ACDP family.</text>
</comment>
<keyword evidence="4" id="KW-1003">Cell membrane</keyword>